<reference evidence="2" key="1">
    <citation type="journal article" date="2019" name="Int. J. Syst. Evol. Microbiol.">
        <title>The Global Catalogue of Microorganisms (GCM) 10K type strain sequencing project: providing services to taxonomists for standard genome sequencing and annotation.</title>
        <authorList>
            <consortium name="The Broad Institute Genomics Platform"/>
            <consortium name="The Broad Institute Genome Sequencing Center for Infectious Disease"/>
            <person name="Wu L."/>
            <person name="Ma J."/>
        </authorList>
    </citation>
    <scope>NUCLEOTIDE SEQUENCE [LARGE SCALE GENOMIC DNA]</scope>
    <source>
        <strain evidence="2">JCM 18054</strain>
    </source>
</reference>
<sequence length="210" mass="22004">MGDVGMTVGFDLDMTLIDPRPGMASVMNALGEEAGLPLDGEHFASNLGPPLDMVLRDFGAPEDRIPELVARFRELYPEIVVPGTVALPGAHEALEAVRRAGGRTVVVTGKYRPNAVRHIKALGFEVDVVVGELWAAGKAVALREHGARAYAGDHLGDVRGALAAGAVPVAVATGPCTREELVAAGAEVVFDSLAEFPDWFSAFGAPEPAR</sequence>
<dbReference type="Gene3D" id="3.40.50.1000">
    <property type="entry name" value="HAD superfamily/HAD-like"/>
    <property type="match status" value="1"/>
</dbReference>
<accession>A0ABP9PT61</accession>
<evidence type="ECO:0000313" key="1">
    <source>
        <dbReference type="EMBL" id="GAA5151613.1"/>
    </source>
</evidence>
<dbReference type="Pfam" id="PF12710">
    <property type="entry name" value="HAD"/>
    <property type="match status" value="1"/>
</dbReference>
<dbReference type="GO" id="GO:0016787">
    <property type="term" value="F:hydrolase activity"/>
    <property type="evidence" value="ECO:0007669"/>
    <property type="project" value="UniProtKB-KW"/>
</dbReference>
<dbReference type="InterPro" id="IPR036412">
    <property type="entry name" value="HAD-like_sf"/>
</dbReference>
<dbReference type="SFLD" id="SFLDS00003">
    <property type="entry name" value="Haloacid_Dehalogenase"/>
    <property type="match status" value="1"/>
</dbReference>
<name>A0ABP9PT61_9PSEU</name>
<dbReference type="PANTHER" id="PTHR43434:SF1">
    <property type="entry name" value="PHOSPHOGLYCOLATE PHOSPHATASE"/>
    <property type="match status" value="1"/>
</dbReference>
<dbReference type="Gene3D" id="1.10.150.240">
    <property type="entry name" value="Putative phosphatase, domain 2"/>
    <property type="match status" value="1"/>
</dbReference>
<proteinExistence type="predicted"/>
<dbReference type="InterPro" id="IPR023214">
    <property type="entry name" value="HAD_sf"/>
</dbReference>
<keyword evidence="1" id="KW-0378">Hydrolase</keyword>
<comment type="caution">
    <text evidence="1">The sequence shown here is derived from an EMBL/GenBank/DDBJ whole genome shotgun (WGS) entry which is preliminary data.</text>
</comment>
<dbReference type="SFLD" id="SFLDG01129">
    <property type="entry name" value="C1.5:_HAD__Beta-PGM__Phosphata"/>
    <property type="match status" value="1"/>
</dbReference>
<dbReference type="Proteomes" id="UP001500192">
    <property type="component" value="Unassembled WGS sequence"/>
</dbReference>
<dbReference type="PANTHER" id="PTHR43434">
    <property type="entry name" value="PHOSPHOGLYCOLATE PHOSPHATASE"/>
    <property type="match status" value="1"/>
</dbReference>
<dbReference type="InterPro" id="IPR050155">
    <property type="entry name" value="HAD-like_hydrolase_sf"/>
</dbReference>
<keyword evidence="2" id="KW-1185">Reference proteome</keyword>
<evidence type="ECO:0000313" key="2">
    <source>
        <dbReference type="Proteomes" id="UP001500192"/>
    </source>
</evidence>
<dbReference type="InterPro" id="IPR023198">
    <property type="entry name" value="PGP-like_dom2"/>
</dbReference>
<dbReference type="EMBL" id="BAABIB010000006">
    <property type="protein sequence ID" value="GAA5151613.1"/>
    <property type="molecule type" value="Genomic_DNA"/>
</dbReference>
<organism evidence="1 2">
    <name type="scientific">Amycolatopsis dongchuanensis</name>
    <dbReference type="NCBI Taxonomy" id="1070866"/>
    <lineage>
        <taxon>Bacteria</taxon>
        <taxon>Bacillati</taxon>
        <taxon>Actinomycetota</taxon>
        <taxon>Actinomycetes</taxon>
        <taxon>Pseudonocardiales</taxon>
        <taxon>Pseudonocardiaceae</taxon>
        <taxon>Amycolatopsis</taxon>
    </lineage>
</organism>
<gene>
    <name evidence="1" type="ORF">GCM10023214_02570</name>
</gene>
<dbReference type="SUPFAM" id="SSF56784">
    <property type="entry name" value="HAD-like"/>
    <property type="match status" value="1"/>
</dbReference>
<protein>
    <submittedName>
        <fullName evidence="1">HAD family hydrolase</fullName>
    </submittedName>
</protein>